<evidence type="ECO:0000256" key="1">
    <source>
        <dbReference type="SAM" id="SignalP"/>
    </source>
</evidence>
<protein>
    <recommendedName>
        <fullName evidence="4">S9 family peptidase</fullName>
    </recommendedName>
</protein>
<dbReference type="EMBL" id="JBHTKA010000001">
    <property type="protein sequence ID" value="MFD0998557.1"/>
    <property type="molecule type" value="Genomic_DNA"/>
</dbReference>
<reference evidence="3" key="1">
    <citation type="journal article" date="2019" name="Int. J. Syst. Evol. Microbiol.">
        <title>The Global Catalogue of Microorganisms (GCM) 10K type strain sequencing project: providing services to taxonomists for standard genome sequencing and annotation.</title>
        <authorList>
            <consortium name="The Broad Institute Genomics Platform"/>
            <consortium name="The Broad Institute Genome Sequencing Center for Infectious Disease"/>
            <person name="Wu L."/>
            <person name="Ma J."/>
        </authorList>
    </citation>
    <scope>NUCLEOTIDE SEQUENCE [LARGE SCALE GENOMIC DNA]</scope>
    <source>
        <strain evidence="3">CCUG 58938</strain>
    </source>
</reference>
<evidence type="ECO:0000313" key="2">
    <source>
        <dbReference type="EMBL" id="MFD0998557.1"/>
    </source>
</evidence>
<keyword evidence="3" id="KW-1185">Reference proteome</keyword>
<sequence length="126" mass="14391">MKRILMMAMMVCVLGVVAQAQTPVRQTIRITPEQVPLAVKQTYDRDFNSLPEDGYWMVYTETTQEGKRTATKPLWYSYHKRSKSDRIEVRFLPNGALESAKGIDRNKYNVSDSVSLDGDKKKVGTD</sequence>
<keyword evidence="1" id="KW-0732">Signal</keyword>
<name>A0ABW3JXI2_9BACT</name>
<comment type="caution">
    <text evidence="2">The sequence shown here is derived from an EMBL/GenBank/DDBJ whole genome shotgun (WGS) entry which is preliminary data.</text>
</comment>
<evidence type="ECO:0008006" key="4">
    <source>
        <dbReference type="Google" id="ProtNLM"/>
    </source>
</evidence>
<proteinExistence type="predicted"/>
<evidence type="ECO:0000313" key="3">
    <source>
        <dbReference type="Proteomes" id="UP001597112"/>
    </source>
</evidence>
<dbReference type="Proteomes" id="UP001597112">
    <property type="component" value="Unassembled WGS sequence"/>
</dbReference>
<feature type="chain" id="PRO_5047383394" description="S9 family peptidase" evidence="1">
    <location>
        <begin position="21"/>
        <end position="126"/>
    </location>
</feature>
<gene>
    <name evidence="2" type="ORF">ACFQ21_04535</name>
</gene>
<dbReference type="RefSeq" id="WP_377575446.1">
    <property type="nucleotide sequence ID" value="NZ_JBHTKA010000001.1"/>
</dbReference>
<organism evidence="2 3">
    <name type="scientific">Ohtaekwangia kribbensis</name>
    <dbReference type="NCBI Taxonomy" id="688913"/>
    <lineage>
        <taxon>Bacteria</taxon>
        <taxon>Pseudomonadati</taxon>
        <taxon>Bacteroidota</taxon>
        <taxon>Cytophagia</taxon>
        <taxon>Cytophagales</taxon>
        <taxon>Fulvivirgaceae</taxon>
        <taxon>Ohtaekwangia</taxon>
    </lineage>
</organism>
<feature type="signal peptide" evidence="1">
    <location>
        <begin position="1"/>
        <end position="20"/>
    </location>
</feature>
<accession>A0ABW3JXI2</accession>